<name>E6U1B8_EVAC2</name>
<dbReference type="KEGG" id="bco:Bcell_0889"/>
<evidence type="ECO:0000313" key="1">
    <source>
        <dbReference type="EMBL" id="ADU29165.1"/>
    </source>
</evidence>
<evidence type="ECO:0000313" key="2">
    <source>
        <dbReference type="Proteomes" id="UP000001401"/>
    </source>
</evidence>
<dbReference type="EMBL" id="CP002394">
    <property type="protein sequence ID" value="ADU29165.1"/>
    <property type="molecule type" value="Genomic_DNA"/>
</dbReference>
<protein>
    <submittedName>
        <fullName evidence="1">Uncharacterized protein</fullName>
    </submittedName>
</protein>
<dbReference type="Proteomes" id="UP000001401">
    <property type="component" value="Chromosome"/>
</dbReference>
<dbReference type="AlphaFoldDB" id="E6U1B8"/>
<dbReference type="HOGENOM" id="CLU_1292283_0_0_9"/>
<accession>E6U1B8</accession>
<gene>
    <name evidence="1" type="ordered locus">Bcell_0889</name>
</gene>
<dbReference type="RefSeq" id="WP_013487506.1">
    <property type="nucleotide sequence ID" value="NC_014829.1"/>
</dbReference>
<keyword evidence="2" id="KW-1185">Reference proteome</keyword>
<reference evidence="1" key="1">
    <citation type="submission" date="2010-12" db="EMBL/GenBank/DDBJ databases">
        <title>Complete sequence of Bacillus cellulosilyticus DSM 2522.</title>
        <authorList>
            <consortium name="US DOE Joint Genome Institute"/>
            <person name="Lucas S."/>
            <person name="Copeland A."/>
            <person name="Lapidus A."/>
            <person name="Cheng J.-F."/>
            <person name="Bruce D."/>
            <person name="Goodwin L."/>
            <person name="Pitluck S."/>
            <person name="Chertkov O."/>
            <person name="Detter J.C."/>
            <person name="Han C."/>
            <person name="Tapia R."/>
            <person name="Land M."/>
            <person name="Hauser L."/>
            <person name="Jeffries C."/>
            <person name="Kyrpides N."/>
            <person name="Ivanova N."/>
            <person name="Mikhailova N."/>
            <person name="Brumm P."/>
            <person name="Mead D."/>
            <person name="Woyke T."/>
        </authorList>
    </citation>
    <scope>NUCLEOTIDE SEQUENCE [LARGE SCALE GENOMIC DNA]</scope>
    <source>
        <strain evidence="1">DSM 2522</strain>
    </source>
</reference>
<proteinExistence type="predicted"/>
<sequence length="213" mass="24723">MKKAFIIIIMVVFILRGCIPEKYESQIFQLETDSLQEVGVVDTSTYYSSDDFQVALDAIPFHLNITEDQIPFETDGFTEINIIDFDKRKKVGVEFTAIGKDQGTRTRLIIQAYNFDYPGYNSTMKKWLGDGTEVYLGENVENDFVTLSWFVDDEDDEQTSKAKTINLIYVDEETENKLERVLEIANEMNEAVWDEQYFPNREARNEGKRSARE</sequence>
<organism evidence="1 2">
    <name type="scientific">Evansella cellulosilytica (strain ATCC 21833 / DSM 2522 / FERM P-1141 / JCM 9156 / N-4)</name>
    <name type="common">Bacillus cellulosilyticus</name>
    <dbReference type="NCBI Taxonomy" id="649639"/>
    <lineage>
        <taxon>Bacteria</taxon>
        <taxon>Bacillati</taxon>
        <taxon>Bacillota</taxon>
        <taxon>Bacilli</taxon>
        <taxon>Bacillales</taxon>
        <taxon>Bacillaceae</taxon>
        <taxon>Evansella</taxon>
    </lineage>
</organism>